<dbReference type="InterPro" id="IPR013805">
    <property type="entry name" value="GrpE_CC"/>
</dbReference>
<dbReference type="GO" id="GO:0006457">
    <property type="term" value="P:protein folding"/>
    <property type="evidence" value="ECO:0007669"/>
    <property type="project" value="InterPro"/>
</dbReference>
<dbReference type="Gene3D" id="2.30.22.10">
    <property type="entry name" value="Head domain of nucleotide exchange factor GrpE"/>
    <property type="match status" value="1"/>
</dbReference>
<dbReference type="Gene3D" id="3.90.20.20">
    <property type="match status" value="1"/>
</dbReference>
<reference evidence="4" key="2">
    <citation type="submission" date="2025-08" db="UniProtKB">
        <authorList>
            <consortium name="Ensembl"/>
        </authorList>
    </citation>
    <scope>IDENTIFICATION</scope>
</reference>
<protein>
    <submittedName>
        <fullName evidence="4">GrpE-like 2, mitochondrial</fullName>
    </submittedName>
</protein>
<dbReference type="PANTHER" id="PTHR21237:SF10">
    <property type="entry name" value="GRPE PROTEIN HOMOLOG 2, MITOCHONDRIAL"/>
    <property type="match status" value="1"/>
</dbReference>
<dbReference type="GO" id="GO:0030150">
    <property type="term" value="P:protein import into mitochondrial matrix"/>
    <property type="evidence" value="ECO:0007669"/>
    <property type="project" value="TreeGrafter"/>
</dbReference>
<dbReference type="Pfam" id="PF01025">
    <property type="entry name" value="GrpE"/>
    <property type="match status" value="1"/>
</dbReference>
<evidence type="ECO:0000256" key="2">
    <source>
        <dbReference type="ARBA" id="ARBA00023186"/>
    </source>
</evidence>
<reference evidence="5" key="1">
    <citation type="submission" date="2018-06" db="EMBL/GenBank/DDBJ databases">
        <title>Genome assembly of Danube salmon.</title>
        <authorList>
            <person name="Macqueen D.J."/>
            <person name="Gundappa M.K."/>
        </authorList>
    </citation>
    <scope>NUCLEOTIDE SEQUENCE [LARGE SCALE GENOMIC DNA]</scope>
</reference>
<dbReference type="AlphaFoldDB" id="A0A4W5N3V3"/>
<evidence type="ECO:0000313" key="4">
    <source>
        <dbReference type="Ensembl" id="ENSHHUP00000044230.1"/>
    </source>
</evidence>
<evidence type="ECO:0000313" key="5">
    <source>
        <dbReference type="Proteomes" id="UP000314982"/>
    </source>
</evidence>
<dbReference type="Proteomes" id="UP000314982">
    <property type="component" value="Unassembled WGS sequence"/>
</dbReference>
<dbReference type="CDD" id="cd00446">
    <property type="entry name" value="GrpE"/>
    <property type="match status" value="1"/>
</dbReference>
<sequence length="251" mass="28524">MAMRCLFLARKSLNCVGRLQLFLSNDHRALIGLYSTAAKHWGTGDNCHGDDTTDDSSHAMTNVRLLEMKASKLEEQVRELTVRLMLLTVGIDLFRFFPGNTNNLITYDVLYCIVFQERYNRAMADSDNVRKRTQKFVQDAKLFGIQSFCRELVEVADLLEKTTDNLQEEEGQRLAQVQDRLQGIFTKHGLEKMSPVGAKYDPYQHEIVCHTPAEGGEPSTVTVVKQDGYKLHGRTIRHAQVGIAVMKQEQD</sequence>
<dbReference type="GO" id="GO:0042803">
    <property type="term" value="F:protein homodimerization activity"/>
    <property type="evidence" value="ECO:0007669"/>
    <property type="project" value="InterPro"/>
</dbReference>
<dbReference type="GO" id="GO:0051087">
    <property type="term" value="F:protein-folding chaperone binding"/>
    <property type="evidence" value="ECO:0007669"/>
    <property type="project" value="InterPro"/>
</dbReference>
<name>A0A4W5N3V3_9TELE</name>
<dbReference type="SUPFAM" id="SSF51064">
    <property type="entry name" value="Head domain of nucleotide exchange factor GrpE"/>
    <property type="match status" value="1"/>
</dbReference>
<dbReference type="HAMAP" id="MF_01151">
    <property type="entry name" value="GrpE"/>
    <property type="match status" value="1"/>
</dbReference>
<dbReference type="GO" id="GO:0000774">
    <property type="term" value="F:adenyl-nucleotide exchange factor activity"/>
    <property type="evidence" value="ECO:0007669"/>
    <property type="project" value="InterPro"/>
</dbReference>
<reference evidence="4" key="3">
    <citation type="submission" date="2025-09" db="UniProtKB">
        <authorList>
            <consortium name="Ensembl"/>
        </authorList>
    </citation>
    <scope>IDENTIFICATION</scope>
</reference>
<keyword evidence="2" id="KW-0143">Chaperone</keyword>
<accession>A0A4W5N3V3</accession>
<keyword evidence="5" id="KW-1185">Reference proteome</keyword>
<dbReference type="GeneTree" id="ENSGT00390000005589"/>
<evidence type="ECO:0000256" key="1">
    <source>
        <dbReference type="ARBA" id="ARBA00009054"/>
    </source>
</evidence>
<dbReference type="GO" id="GO:0001405">
    <property type="term" value="C:PAM complex, Tim23 associated import motor"/>
    <property type="evidence" value="ECO:0007669"/>
    <property type="project" value="TreeGrafter"/>
</dbReference>
<proteinExistence type="inferred from homology"/>
<dbReference type="GO" id="GO:0051082">
    <property type="term" value="F:unfolded protein binding"/>
    <property type="evidence" value="ECO:0007669"/>
    <property type="project" value="TreeGrafter"/>
</dbReference>
<dbReference type="InterPro" id="IPR009012">
    <property type="entry name" value="GrpE_head"/>
</dbReference>
<comment type="similarity">
    <text evidence="1 3">Belongs to the GrpE family.</text>
</comment>
<dbReference type="InterPro" id="IPR000740">
    <property type="entry name" value="GrpE"/>
</dbReference>
<organism evidence="4 5">
    <name type="scientific">Hucho hucho</name>
    <name type="common">huchen</name>
    <dbReference type="NCBI Taxonomy" id="62062"/>
    <lineage>
        <taxon>Eukaryota</taxon>
        <taxon>Metazoa</taxon>
        <taxon>Chordata</taxon>
        <taxon>Craniata</taxon>
        <taxon>Vertebrata</taxon>
        <taxon>Euteleostomi</taxon>
        <taxon>Actinopterygii</taxon>
        <taxon>Neopterygii</taxon>
        <taxon>Teleostei</taxon>
        <taxon>Protacanthopterygii</taxon>
        <taxon>Salmoniformes</taxon>
        <taxon>Salmonidae</taxon>
        <taxon>Salmoninae</taxon>
        <taxon>Hucho</taxon>
    </lineage>
</organism>
<dbReference type="STRING" id="62062.ENSHHUP00000044230"/>
<evidence type="ECO:0000256" key="3">
    <source>
        <dbReference type="RuleBase" id="RU004478"/>
    </source>
</evidence>
<dbReference type="SUPFAM" id="SSF58014">
    <property type="entry name" value="Coiled-coil domain of nucleotide exchange factor GrpE"/>
    <property type="match status" value="1"/>
</dbReference>
<dbReference type="Ensembl" id="ENSHHUT00000045878.1">
    <property type="protein sequence ID" value="ENSHHUP00000044230.1"/>
    <property type="gene ID" value="ENSHHUG00000027093.1"/>
</dbReference>
<dbReference type="PRINTS" id="PR00773">
    <property type="entry name" value="GRPEPROTEIN"/>
</dbReference>
<dbReference type="PANTHER" id="PTHR21237">
    <property type="entry name" value="GRPE PROTEIN"/>
    <property type="match status" value="1"/>
</dbReference>